<keyword evidence="1 4" id="KW-0808">Transferase</keyword>
<dbReference type="Gene3D" id="3.40.630.30">
    <property type="match status" value="1"/>
</dbReference>
<dbReference type="InterPro" id="IPR016181">
    <property type="entry name" value="Acyl_CoA_acyltransferase"/>
</dbReference>
<evidence type="ECO:0000313" key="4">
    <source>
        <dbReference type="EMBL" id="MPY67363.1"/>
    </source>
</evidence>
<sequence>MGGSALAFLEATVEDAPQIAELLNAVILARDGTALTMPVSVEEERRYLDATLPRGWVLLALRGTDLLGFQSVQLFSGMLGEVGTYMAAQSRGQGIGRQLTERTAETMRNRQVSCLLAEIADANARGRRAYQSWGFRPARPGTVAALKSQPSEGKTYLELCLKG</sequence>
<name>A0A7X1TS05_9DEIO</name>
<dbReference type="AlphaFoldDB" id="A0A7X1TS05"/>
<dbReference type="Pfam" id="PF00583">
    <property type="entry name" value="Acetyltransf_1"/>
    <property type="match status" value="1"/>
</dbReference>
<dbReference type="InterPro" id="IPR050832">
    <property type="entry name" value="Bact_Acetyltransf"/>
</dbReference>
<keyword evidence="2" id="KW-0012">Acyltransferase</keyword>
<keyword evidence="5" id="KW-1185">Reference proteome</keyword>
<dbReference type="EMBL" id="WBSL01000005">
    <property type="protein sequence ID" value="MPY67363.1"/>
    <property type="molecule type" value="Genomic_DNA"/>
</dbReference>
<organism evidence="4 5">
    <name type="scientific">Deinococcus terrestris</name>
    <dbReference type="NCBI Taxonomy" id="2651870"/>
    <lineage>
        <taxon>Bacteria</taxon>
        <taxon>Thermotogati</taxon>
        <taxon>Deinococcota</taxon>
        <taxon>Deinococci</taxon>
        <taxon>Deinococcales</taxon>
        <taxon>Deinococcaceae</taxon>
        <taxon>Deinococcus</taxon>
    </lineage>
</organism>
<reference evidence="4 5" key="1">
    <citation type="submission" date="2019-10" db="EMBL/GenBank/DDBJ databases">
        <title>Deinococcus sp. isolated from soil.</title>
        <authorList>
            <person name="Li Y."/>
            <person name="Wang J."/>
        </authorList>
    </citation>
    <scope>NUCLEOTIDE SEQUENCE [LARGE SCALE GENOMIC DNA]</scope>
    <source>
        <strain evidence="4 5">SDU3-2</strain>
    </source>
</reference>
<evidence type="ECO:0000259" key="3">
    <source>
        <dbReference type="PROSITE" id="PS51186"/>
    </source>
</evidence>
<dbReference type="PROSITE" id="PS51186">
    <property type="entry name" value="GNAT"/>
    <property type="match status" value="1"/>
</dbReference>
<dbReference type="SUPFAM" id="SSF55729">
    <property type="entry name" value="Acyl-CoA N-acyltransferases (Nat)"/>
    <property type="match status" value="1"/>
</dbReference>
<dbReference type="GO" id="GO:0016747">
    <property type="term" value="F:acyltransferase activity, transferring groups other than amino-acyl groups"/>
    <property type="evidence" value="ECO:0007669"/>
    <property type="project" value="InterPro"/>
</dbReference>
<evidence type="ECO:0000256" key="2">
    <source>
        <dbReference type="ARBA" id="ARBA00023315"/>
    </source>
</evidence>
<dbReference type="Proteomes" id="UP000484842">
    <property type="component" value="Unassembled WGS sequence"/>
</dbReference>
<comment type="caution">
    <text evidence="4">The sequence shown here is derived from an EMBL/GenBank/DDBJ whole genome shotgun (WGS) entry which is preliminary data.</text>
</comment>
<dbReference type="RefSeq" id="WP_152871696.1">
    <property type="nucleotide sequence ID" value="NZ_WBSL01000005.1"/>
</dbReference>
<accession>A0A7X1TS05</accession>
<protein>
    <submittedName>
        <fullName evidence="4">GNAT family N-acetyltransferase</fullName>
    </submittedName>
</protein>
<proteinExistence type="predicted"/>
<evidence type="ECO:0000256" key="1">
    <source>
        <dbReference type="ARBA" id="ARBA00022679"/>
    </source>
</evidence>
<gene>
    <name evidence="4" type="ORF">F8S09_11800</name>
</gene>
<evidence type="ECO:0000313" key="5">
    <source>
        <dbReference type="Proteomes" id="UP000484842"/>
    </source>
</evidence>
<feature type="domain" description="N-acetyltransferase" evidence="3">
    <location>
        <begin position="6"/>
        <end position="152"/>
    </location>
</feature>
<dbReference type="InterPro" id="IPR000182">
    <property type="entry name" value="GNAT_dom"/>
</dbReference>
<dbReference type="PANTHER" id="PTHR43877">
    <property type="entry name" value="AMINOALKYLPHOSPHONATE N-ACETYLTRANSFERASE-RELATED-RELATED"/>
    <property type="match status" value="1"/>
</dbReference>